<reference evidence="6 7" key="1">
    <citation type="submission" date="2016-08" db="EMBL/GenBank/DDBJ databases">
        <authorList>
            <person name="Seilhamer J.J."/>
        </authorList>
    </citation>
    <scope>NUCLEOTIDE SEQUENCE [LARGE SCALE GENOMIC DNA]</scope>
    <source>
        <strain evidence="6 7">KCTC 42603</strain>
    </source>
</reference>
<protein>
    <recommendedName>
        <fullName evidence="2">Chemotaxis protein CheW</fullName>
    </recommendedName>
</protein>
<comment type="subcellular location">
    <subcellularLocation>
        <location evidence="1">Cytoplasm</location>
    </subcellularLocation>
</comment>
<comment type="caution">
    <text evidence="6">The sequence shown here is derived from an EMBL/GenBank/DDBJ whole genome shotgun (WGS) entry which is preliminary data.</text>
</comment>
<gene>
    <name evidence="6" type="ORF">BFC18_00235</name>
</gene>
<sequence length="165" mass="18514">MSNGRDHMQAKDVQEYLSFILSDEHYALDITSVKEIRGYEKVTPIANAPAFIKGVLNLRGDIVPIIDLRIKFNIPNPTYNEFTIVIMLHVHNRVIGIVVDGVSDVVRLTEDEVRPPPDFGVIFDSRFLKGLATVDDRMIILVNIEQLISSGELGLVDKTLAKEEV</sequence>
<evidence type="ECO:0000259" key="5">
    <source>
        <dbReference type="PROSITE" id="PS50851"/>
    </source>
</evidence>
<dbReference type="Proteomes" id="UP000175691">
    <property type="component" value="Unassembled WGS sequence"/>
</dbReference>
<evidence type="ECO:0000256" key="4">
    <source>
        <dbReference type="ARBA" id="ARBA00022500"/>
    </source>
</evidence>
<dbReference type="GO" id="GO:0006935">
    <property type="term" value="P:chemotaxis"/>
    <property type="evidence" value="ECO:0007669"/>
    <property type="project" value="UniProtKB-KW"/>
</dbReference>
<dbReference type="RefSeq" id="WP_070126323.1">
    <property type="nucleotide sequence ID" value="NZ_MDHN01000034.1"/>
</dbReference>
<keyword evidence="3" id="KW-0963">Cytoplasm</keyword>
<feature type="domain" description="CheW-like" evidence="5">
    <location>
        <begin position="13"/>
        <end position="153"/>
    </location>
</feature>
<dbReference type="SMART" id="SM00260">
    <property type="entry name" value="CheW"/>
    <property type="match status" value="1"/>
</dbReference>
<dbReference type="InterPro" id="IPR039315">
    <property type="entry name" value="CheW"/>
</dbReference>
<dbReference type="SUPFAM" id="SSF50341">
    <property type="entry name" value="CheW-like"/>
    <property type="match status" value="1"/>
</dbReference>
<dbReference type="InterPro" id="IPR002545">
    <property type="entry name" value="CheW-lke_dom"/>
</dbReference>
<dbReference type="Pfam" id="PF01584">
    <property type="entry name" value="CheW"/>
    <property type="match status" value="1"/>
</dbReference>
<dbReference type="OrthoDB" id="9790406at2"/>
<dbReference type="InterPro" id="IPR036061">
    <property type="entry name" value="CheW-like_dom_sf"/>
</dbReference>
<dbReference type="PANTHER" id="PTHR22617">
    <property type="entry name" value="CHEMOTAXIS SENSOR HISTIDINE KINASE-RELATED"/>
    <property type="match status" value="1"/>
</dbReference>
<dbReference type="AlphaFoldDB" id="A0A1E7Z8J7"/>
<evidence type="ECO:0000256" key="3">
    <source>
        <dbReference type="ARBA" id="ARBA00022490"/>
    </source>
</evidence>
<accession>A0A1E7Z8J7</accession>
<evidence type="ECO:0000256" key="2">
    <source>
        <dbReference type="ARBA" id="ARBA00021483"/>
    </source>
</evidence>
<evidence type="ECO:0000313" key="7">
    <source>
        <dbReference type="Proteomes" id="UP000175691"/>
    </source>
</evidence>
<keyword evidence="4" id="KW-0145">Chemotaxis</keyword>
<dbReference type="CDD" id="cd00732">
    <property type="entry name" value="CheW"/>
    <property type="match status" value="1"/>
</dbReference>
<keyword evidence="7" id="KW-1185">Reference proteome</keyword>
<dbReference type="STRING" id="1656094.BFC18_00235"/>
<dbReference type="Gene3D" id="2.30.30.40">
    <property type="entry name" value="SH3 Domains"/>
    <property type="match status" value="1"/>
</dbReference>
<name>A0A1E7Z8J7_9ALTE</name>
<organism evidence="6 7">
    <name type="scientific">Alteromonas confluentis</name>
    <dbReference type="NCBI Taxonomy" id="1656094"/>
    <lineage>
        <taxon>Bacteria</taxon>
        <taxon>Pseudomonadati</taxon>
        <taxon>Pseudomonadota</taxon>
        <taxon>Gammaproteobacteria</taxon>
        <taxon>Alteromonadales</taxon>
        <taxon>Alteromonadaceae</taxon>
        <taxon>Alteromonas/Salinimonas group</taxon>
        <taxon>Alteromonas</taxon>
    </lineage>
</organism>
<dbReference type="GO" id="GO:0005829">
    <property type="term" value="C:cytosol"/>
    <property type="evidence" value="ECO:0007669"/>
    <property type="project" value="TreeGrafter"/>
</dbReference>
<dbReference type="FunFam" id="2.40.50.180:FF:000002">
    <property type="entry name" value="Chemotaxis protein CheW"/>
    <property type="match status" value="1"/>
</dbReference>
<dbReference type="PANTHER" id="PTHR22617:SF45">
    <property type="entry name" value="CHEMOTAXIS PROTEIN CHEW"/>
    <property type="match status" value="1"/>
</dbReference>
<dbReference type="EMBL" id="MDHN01000034">
    <property type="protein sequence ID" value="OFC69873.1"/>
    <property type="molecule type" value="Genomic_DNA"/>
</dbReference>
<evidence type="ECO:0000313" key="6">
    <source>
        <dbReference type="EMBL" id="OFC69873.1"/>
    </source>
</evidence>
<evidence type="ECO:0000256" key="1">
    <source>
        <dbReference type="ARBA" id="ARBA00004496"/>
    </source>
</evidence>
<proteinExistence type="predicted"/>
<dbReference type="Gene3D" id="2.40.50.180">
    <property type="entry name" value="CheA-289, Domain 4"/>
    <property type="match status" value="1"/>
</dbReference>
<dbReference type="PROSITE" id="PS50851">
    <property type="entry name" value="CHEW"/>
    <property type="match status" value="1"/>
</dbReference>
<dbReference type="GO" id="GO:0007165">
    <property type="term" value="P:signal transduction"/>
    <property type="evidence" value="ECO:0007669"/>
    <property type="project" value="InterPro"/>
</dbReference>